<proteinExistence type="inferred from homology"/>
<evidence type="ECO:0000313" key="6">
    <source>
        <dbReference type="EMBL" id="KAE8665588.1"/>
    </source>
</evidence>
<evidence type="ECO:0000259" key="4">
    <source>
        <dbReference type="Pfam" id="PF01131"/>
    </source>
</evidence>
<dbReference type="Proteomes" id="UP000436088">
    <property type="component" value="Unassembled WGS sequence"/>
</dbReference>
<dbReference type="Gene3D" id="2.70.20.10">
    <property type="entry name" value="Topoisomerase I, domain 3"/>
    <property type="match status" value="1"/>
</dbReference>
<dbReference type="InterPro" id="IPR023405">
    <property type="entry name" value="Topo_IA_core_domain"/>
</dbReference>
<feature type="compositionally biased region" description="Polar residues" evidence="3">
    <location>
        <begin position="42"/>
        <end position="53"/>
    </location>
</feature>
<dbReference type="InterPro" id="IPR013825">
    <property type="entry name" value="Topo_IA_cen_sub2"/>
</dbReference>
<dbReference type="InterPro" id="IPR013497">
    <property type="entry name" value="Topo_IA_cen"/>
</dbReference>
<evidence type="ECO:0000256" key="1">
    <source>
        <dbReference type="ARBA" id="ARBA00023235"/>
    </source>
</evidence>
<evidence type="ECO:0000259" key="5">
    <source>
        <dbReference type="Pfam" id="PF23546"/>
    </source>
</evidence>
<name>A0A6A2WVZ9_HIBSY</name>
<dbReference type="GO" id="GO:0005634">
    <property type="term" value="C:nucleus"/>
    <property type="evidence" value="ECO:0007669"/>
    <property type="project" value="TreeGrafter"/>
</dbReference>
<dbReference type="AlphaFoldDB" id="A0A6A2WVZ9"/>
<dbReference type="EC" id="5.6.2.1" evidence="2"/>
<sequence length="449" mass="49975">MTFENSNSWSKSKSTTLTVDLEPSGSNLTKRTSETDSRRQNYRNSSNFNSAESLTAPPPHAPPSTANKVDTGSLATTQGTRWCRRCRKRSNDRRTKVEFSVGGEFFHCIGQHVTVQGFTSIMPWLAINEKNLPQFRKGEKIEVSRVELYEGETSPPDYLSEMQVQAGRKLVPTTLGITLIRGYQCIDPDLCLPDIRSFIEHQITLVAKGQADHSRVVQHVLQQFKQKFTYFVQQIENMDALFEAQFSPLADTGRALSKCGKCLRYMKYVSAQPQRMFCGTCEEVYYLPQKGTIKLYKELTCPLDNFELLIFSMPGPEGKEVREGAGMPCFLCPHPTCGHSVVAQGVCACPECSGTLVLDPGAHRITTTRERCSECDSTIIEVDFNKKTTPLEGGATLHTGCILCDELLHSLDVKHGKSFSRGFGARGRGRGRGGYRGRGRANGKRSTLE</sequence>
<dbReference type="PANTHER" id="PTHR11390:SF20">
    <property type="entry name" value="DNA TOPOISOMERASE 3-BETA-1"/>
    <property type="match status" value="1"/>
</dbReference>
<dbReference type="SUPFAM" id="SSF56712">
    <property type="entry name" value="Prokaryotic type I DNA topoisomerase"/>
    <property type="match status" value="1"/>
</dbReference>
<dbReference type="PANTHER" id="PTHR11390">
    <property type="entry name" value="PROKARYOTIC DNA TOPOISOMERASE"/>
    <property type="match status" value="1"/>
</dbReference>
<keyword evidence="7" id="KW-1185">Reference proteome</keyword>
<accession>A0A6A2WVZ9</accession>
<organism evidence="6 7">
    <name type="scientific">Hibiscus syriacus</name>
    <name type="common">Rose of Sharon</name>
    <dbReference type="NCBI Taxonomy" id="106335"/>
    <lineage>
        <taxon>Eukaryota</taxon>
        <taxon>Viridiplantae</taxon>
        <taxon>Streptophyta</taxon>
        <taxon>Embryophyta</taxon>
        <taxon>Tracheophyta</taxon>
        <taxon>Spermatophyta</taxon>
        <taxon>Magnoliopsida</taxon>
        <taxon>eudicotyledons</taxon>
        <taxon>Gunneridae</taxon>
        <taxon>Pentapetalae</taxon>
        <taxon>rosids</taxon>
        <taxon>malvids</taxon>
        <taxon>Malvales</taxon>
        <taxon>Malvaceae</taxon>
        <taxon>Malvoideae</taxon>
        <taxon>Hibiscus</taxon>
    </lineage>
</organism>
<evidence type="ECO:0000256" key="3">
    <source>
        <dbReference type="SAM" id="MobiDB-lite"/>
    </source>
</evidence>
<dbReference type="InterPro" id="IPR000380">
    <property type="entry name" value="Topo_IA"/>
</dbReference>
<dbReference type="GO" id="GO:0006281">
    <property type="term" value="P:DNA repair"/>
    <property type="evidence" value="ECO:0007669"/>
    <property type="project" value="TreeGrafter"/>
</dbReference>
<comment type="function">
    <text evidence="2">Introduces a single-strand break via transesterification at a target site in duplex DNA. Releases the supercoiling and torsional tension of DNA introduced during the DNA replication and transcription by transiently cleaving and rejoining one strand of the DNA duplex. The scissile phosphodiester is attacked by the catalytic tyrosine of the enzyme, resulting in the formation of a DNA-(5'-phosphotyrosyl)-enzyme intermediate and the expulsion of a 3'-OH DNA strand.</text>
</comment>
<keyword evidence="1 2" id="KW-0413">Isomerase</keyword>
<evidence type="ECO:0000256" key="2">
    <source>
        <dbReference type="RuleBase" id="RU362092"/>
    </source>
</evidence>
<keyword evidence="2" id="KW-0799">Topoisomerase</keyword>
<dbReference type="Gene3D" id="1.10.460.10">
    <property type="entry name" value="Topoisomerase I, domain 2"/>
    <property type="match status" value="1"/>
</dbReference>
<feature type="compositionally biased region" description="Basic residues" evidence="3">
    <location>
        <begin position="427"/>
        <end position="443"/>
    </location>
</feature>
<gene>
    <name evidence="6" type="ORF">F3Y22_tig00112536pilonHSYRG00012</name>
</gene>
<dbReference type="InterPro" id="IPR013824">
    <property type="entry name" value="Topo_IA_cen_sub1"/>
</dbReference>
<dbReference type="GO" id="GO:0006310">
    <property type="term" value="P:DNA recombination"/>
    <property type="evidence" value="ECO:0007669"/>
    <property type="project" value="TreeGrafter"/>
</dbReference>
<keyword evidence="2" id="KW-0238">DNA-binding</keyword>
<comment type="caution">
    <text evidence="6">The sequence shown here is derived from an EMBL/GenBank/DDBJ whole genome shotgun (WGS) entry which is preliminary data.</text>
</comment>
<protein>
    <recommendedName>
        <fullName evidence="2">DNA topoisomerase</fullName>
        <ecNumber evidence="2">5.6.2.1</ecNumber>
    </recommendedName>
</protein>
<dbReference type="GO" id="GO:0003917">
    <property type="term" value="F:DNA topoisomerase type I (single strand cut, ATP-independent) activity"/>
    <property type="evidence" value="ECO:0007669"/>
    <property type="project" value="UniProtKB-EC"/>
</dbReference>
<dbReference type="Pfam" id="PF01131">
    <property type="entry name" value="Topoisom_bac"/>
    <property type="match status" value="1"/>
</dbReference>
<dbReference type="Pfam" id="PF23546">
    <property type="entry name" value="Zn_ribbon_TOP3B"/>
    <property type="match status" value="1"/>
</dbReference>
<dbReference type="InterPro" id="IPR056452">
    <property type="entry name" value="Zn_ribbon_TOP3B"/>
</dbReference>
<feature type="region of interest" description="Disordered" evidence="3">
    <location>
        <begin position="422"/>
        <end position="449"/>
    </location>
</feature>
<feature type="compositionally biased region" description="Polar residues" evidence="3">
    <location>
        <begin position="64"/>
        <end position="73"/>
    </location>
</feature>
<evidence type="ECO:0000313" key="7">
    <source>
        <dbReference type="Proteomes" id="UP000436088"/>
    </source>
</evidence>
<feature type="domain" description="Topo IA-type catalytic" evidence="4">
    <location>
        <begin position="91"/>
        <end position="163"/>
    </location>
</feature>
<comment type="catalytic activity">
    <reaction evidence="2">
        <text>ATP-independent breakage of single-stranded DNA, followed by passage and rejoining.</text>
        <dbReference type="EC" id="5.6.2.1"/>
    </reaction>
</comment>
<dbReference type="EMBL" id="VEPZ02001610">
    <property type="protein sequence ID" value="KAE8665588.1"/>
    <property type="molecule type" value="Genomic_DNA"/>
</dbReference>
<feature type="domain" description="DNA topoisomerase 3-beta zinc ribbon" evidence="5">
    <location>
        <begin position="251"/>
        <end position="290"/>
    </location>
</feature>
<comment type="similarity">
    <text evidence="2">Belongs to the type IA topoisomerase family.</text>
</comment>
<dbReference type="GO" id="GO:0003677">
    <property type="term" value="F:DNA binding"/>
    <property type="evidence" value="ECO:0007669"/>
    <property type="project" value="UniProtKB-KW"/>
</dbReference>
<reference evidence="6" key="1">
    <citation type="submission" date="2019-09" db="EMBL/GenBank/DDBJ databases">
        <title>Draft genome information of white flower Hibiscus syriacus.</title>
        <authorList>
            <person name="Kim Y.-M."/>
        </authorList>
    </citation>
    <scope>NUCLEOTIDE SEQUENCE [LARGE SCALE GENOMIC DNA]</scope>
    <source>
        <strain evidence="6">YM2019G1</strain>
    </source>
</reference>
<feature type="compositionally biased region" description="Low complexity" evidence="3">
    <location>
        <begin position="1"/>
        <end position="16"/>
    </location>
</feature>
<feature type="region of interest" description="Disordered" evidence="3">
    <location>
        <begin position="1"/>
        <end position="73"/>
    </location>
</feature>
<dbReference type="GO" id="GO:0006265">
    <property type="term" value="P:DNA topological change"/>
    <property type="evidence" value="ECO:0007669"/>
    <property type="project" value="InterPro"/>
</dbReference>